<gene>
    <name evidence="1" type="ORF">EVAR_85816_1</name>
</gene>
<dbReference type="Proteomes" id="UP000299102">
    <property type="component" value="Unassembled WGS sequence"/>
</dbReference>
<name>A0A4C1URH2_EUMVA</name>
<comment type="caution">
    <text evidence="1">The sequence shown here is derived from an EMBL/GenBank/DDBJ whole genome shotgun (WGS) entry which is preliminary data.</text>
</comment>
<proteinExistence type="predicted"/>
<protein>
    <submittedName>
        <fullName evidence="1">Uncharacterized protein</fullName>
    </submittedName>
</protein>
<sequence>MRAARAEMQEVRCAISNLASTVGACNGRISDLAARVEAIESRQCQQVTNDVSALEGTMADLRSELNDRDENMLCNNLEIAAIPEKKNESSMHAAYTQRCH</sequence>
<dbReference type="Gene3D" id="1.20.5.340">
    <property type="match status" value="1"/>
</dbReference>
<dbReference type="PROSITE" id="PS51257">
    <property type="entry name" value="PROKAR_LIPOPROTEIN"/>
    <property type="match status" value="1"/>
</dbReference>
<keyword evidence="2" id="KW-1185">Reference proteome</keyword>
<reference evidence="1 2" key="1">
    <citation type="journal article" date="2019" name="Commun. Biol.">
        <title>The bagworm genome reveals a unique fibroin gene that provides high tensile strength.</title>
        <authorList>
            <person name="Kono N."/>
            <person name="Nakamura H."/>
            <person name="Ohtoshi R."/>
            <person name="Tomita M."/>
            <person name="Numata K."/>
            <person name="Arakawa K."/>
        </authorList>
    </citation>
    <scope>NUCLEOTIDE SEQUENCE [LARGE SCALE GENOMIC DNA]</scope>
</reference>
<dbReference type="AlphaFoldDB" id="A0A4C1URH2"/>
<evidence type="ECO:0000313" key="1">
    <source>
        <dbReference type="EMBL" id="GBP28617.1"/>
    </source>
</evidence>
<accession>A0A4C1URH2</accession>
<evidence type="ECO:0000313" key="2">
    <source>
        <dbReference type="Proteomes" id="UP000299102"/>
    </source>
</evidence>
<organism evidence="1 2">
    <name type="scientific">Eumeta variegata</name>
    <name type="common">Bagworm moth</name>
    <name type="synonym">Eumeta japonica</name>
    <dbReference type="NCBI Taxonomy" id="151549"/>
    <lineage>
        <taxon>Eukaryota</taxon>
        <taxon>Metazoa</taxon>
        <taxon>Ecdysozoa</taxon>
        <taxon>Arthropoda</taxon>
        <taxon>Hexapoda</taxon>
        <taxon>Insecta</taxon>
        <taxon>Pterygota</taxon>
        <taxon>Neoptera</taxon>
        <taxon>Endopterygota</taxon>
        <taxon>Lepidoptera</taxon>
        <taxon>Glossata</taxon>
        <taxon>Ditrysia</taxon>
        <taxon>Tineoidea</taxon>
        <taxon>Psychidae</taxon>
        <taxon>Oiketicinae</taxon>
        <taxon>Eumeta</taxon>
    </lineage>
</organism>
<dbReference type="OrthoDB" id="7490514at2759"/>
<dbReference type="EMBL" id="BGZK01000209">
    <property type="protein sequence ID" value="GBP28617.1"/>
    <property type="molecule type" value="Genomic_DNA"/>
</dbReference>